<organism evidence="1 2">
    <name type="scientific">Petrolisthes manimaculis</name>
    <dbReference type="NCBI Taxonomy" id="1843537"/>
    <lineage>
        <taxon>Eukaryota</taxon>
        <taxon>Metazoa</taxon>
        <taxon>Ecdysozoa</taxon>
        <taxon>Arthropoda</taxon>
        <taxon>Crustacea</taxon>
        <taxon>Multicrustacea</taxon>
        <taxon>Malacostraca</taxon>
        <taxon>Eumalacostraca</taxon>
        <taxon>Eucarida</taxon>
        <taxon>Decapoda</taxon>
        <taxon>Pleocyemata</taxon>
        <taxon>Anomura</taxon>
        <taxon>Galatheoidea</taxon>
        <taxon>Porcellanidae</taxon>
        <taxon>Petrolisthes</taxon>
    </lineage>
</organism>
<protein>
    <submittedName>
        <fullName evidence="1">Uncharacterized protein</fullName>
    </submittedName>
</protein>
<dbReference type="EMBL" id="JAWZYT010005104">
    <property type="protein sequence ID" value="KAK4291599.1"/>
    <property type="molecule type" value="Genomic_DNA"/>
</dbReference>
<proteinExistence type="predicted"/>
<evidence type="ECO:0000313" key="2">
    <source>
        <dbReference type="Proteomes" id="UP001292094"/>
    </source>
</evidence>
<name>A0AAE1NM43_9EUCA</name>
<gene>
    <name evidence="1" type="ORF">Pmani_035580</name>
</gene>
<reference evidence="1" key="1">
    <citation type="submission" date="2023-11" db="EMBL/GenBank/DDBJ databases">
        <title>Genome assemblies of two species of porcelain crab, Petrolisthes cinctipes and Petrolisthes manimaculis (Anomura: Porcellanidae).</title>
        <authorList>
            <person name="Angst P."/>
        </authorList>
    </citation>
    <scope>NUCLEOTIDE SEQUENCE</scope>
    <source>
        <strain evidence="1">PB745_02</strain>
        <tissue evidence="1">Gill</tissue>
    </source>
</reference>
<dbReference type="Proteomes" id="UP001292094">
    <property type="component" value="Unassembled WGS sequence"/>
</dbReference>
<sequence length="71" mass="7358">MEWVVGVSKEGGKEVVVGEGQGGVGGGGGKEGAVKWWEGTRRGWLWGSGWEEVIGGREGAVKGDQGTEKEA</sequence>
<accession>A0AAE1NM43</accession>
<dbReference type="AlphaFoldDB" id="A0AAE1NM43"/>
<keyword evidence="2" id="KW-1185">Reference proteome</keyword>
<evidence type="ECO:0000313" key="1">
    <source>
        <dbReference type="EMBL" id="KAK4291599.1"/>
    </source>
</evidence>
<comment type="caution">
    <text evidence="1">The sequence shown here is derived from an EMBL/GenBank/DDBJ whole genome shotgun (WGS) entry which is preliminary data.</text>
</comment>